<proteinExistence type="predicted"/>
<evidence type="ECO:0000313" key="2">
    <source>
        <dbReference type="EMBL" id="KAK3874398.1"/>
    </source>
</evidence>
<sequence>MSGRNQKAPIAVPAGANPEDVIVSPSLPPAAAAAATPPAAAAAAPTLPNTPLSEQLIERCVALASWGYNITNARQNCESSKERRAHMTRFTHLESKVTRDPNVMLPHESVVTSKPNVAAVSNTDFIQSEKYKDCSAVPRLFVPSIRSAGEICNAIAHSQYSSYHVYNSRRILPAFLSNCSSDSAFGGRKEKREALRRCFADNSRVDALIKDFESLRDNAYEGFLRALDEKSPINAALAAWVCGRAAADMTLLRKNKLKHSHLKKYESAGMFTNDGTTSYTNPDNYVAEIGKRSKNKNMSFDTATRVFDLAIKRNLSNYVDKATNKGDTPLEKEAMAVYLRQTRTGSARSREGGSCWGMLTPRDANVVNAEIEKMSKNPKYTNMATVFNEELNLVGKKRKRNATEDFERTLAHDLISATKADKEVTKQTEWSMHITQFVSQSFLEAMASLLSCAFGVSDPFSEMGIEAIKKTLVYNGGNNTTRRAGEAAAAAVVEYFLKIGNFSVSFVASDPNDVIEGMRVAPNTPVIFVVNKQADPQDSSKTITVFSLRDRLLVKEDFVSKALKSNTNVAASYVDLENSPAVGGCLPIIRGPLSSDAKNSVKEAKEGINLDWYVHMTNMCSAGKTSAAVASGISRALASADAKRPSSKAVKYSGPSENEVLRALRRNADRSKNLLYSLGQNLSSWGYEEHNATMNSYWSSVASARSFALQEALNRGGDMGVRHQFDTGCVRDSLVDAEASIRAAFYNAVDRPGDSVFHLGDVLSSIRGKEEDGNWRKFVDAVGKLPGAARRVFNVRELLKAAEGFKGIFQCKGSSRRKDTLKNIGAAVKLIKGLVSMTLHTTFNTSRLIEAGSVADGWTNVNQFEPSRMKALEDLVGSRDRSDVAVIPLSKERGSICFEDRRRSRRTNVLVVHLVILEHLVADKVVLDSYVVSSHLENFIRILTSEDSKPFDNQYKFMTLVRYIWFNVAILSLTDSNIVSVIDMTRRDLGTSIYDDYLSILSLVNSYGQQISSFSISKLIEAFGNKKHSSSFNSCADANKITDDNTLSAVLKKLTDATEAFSGEAEARANGVKVLSDVNDIQVSVKCSDVIGNDGKKKVDDMIKFLRSVVKSSLGLRKITRHTSVDNAVPDQTQKILSRMGVSGPAINKPLSAAQTVNINLTTDLRELIVDGITRLITRLRDQHTENRAAIDAKQADIEHVSGGNCALLKVSYDIPAGITPKGAASMIVGLNEQYPHLDILSKALDEFQALFIVQPPADDILTVSMKNLKTFLKNGIIVSLACLTNSRGTDFNSSGVDILSKILAHFSAEASLALSRLQNTFSPIHPGLLALHDTIRPSKEDFDIMTEDFVKSVIEKIEEGASPILSRCDDSNVSRGLAEAGATYNAASGGGATSIGDHLRNPTEVWNKHALAHFDMAVVPRYADPSDADLLKLSAYWQGMATLPNGAEPAKWASELVGNSSVSSVPGMSNVCSFNSALDTMLADPENSCGLISREITRNSARLVHDIGSEATMKAIDNMLDKGYDAAIDCKVARSNNNKEELFDIFKPIRVGERSCRVSTVLGIISDRFCEYQTTSSTKDDLVFAVVQSLPIFRENIIEATRSLFETAAVCNLLSINPEAKVASKNIINFIKSTSPVIDEIGVNRIAGLVGSVTTYKQYERFLTFVDEKRRHLMRRATLDYTPCNGNANDSMYLGLASMTSSAACRARHMPDRFWISVFEDCDNFVANDTKEHDRIFSSKLNSYAAVSTGTDGDESTSLKAQIRAKRDQIKNKMGDIEAFVISAAKINLYDDK</sequence>
<organism evidence="2 3">
    <name type="scientific">Petrolisthes cinctipes</name>
    <name type="common">Flat porcelain crab</name>
    <dbReference type="NCBI Taxonomy" id="88211"/>
    <lineage>
        <taxon>Eukaryota</taxon>
        <taxon>Metazoa</taxon>
        <taxon>Ecdysozoa</taxon>
        <taxon>Arthropoda</taxon>
        <taxon>Crustacea</taxon>
        <taxon>Multicrustacea</taxon>
        <taxon>Malacostraca</taxon>
        <taxon>Eumalacostraca</taxon>
        <taxon>Eucarida</taxon>
        <taxon>Decapoda</taxon>
        <taxon>Pleocyemata</taxon>
        <taxon>Anomura</taxon>
        <taxon>Galatheoidea</taxon>
        <taxon>Porcellanidae</taxon>
        <taxon>Petrolisthes</taxon>
    </lineage>
</organism>
<evidence type="ECO:0008006" key="4">
    <source>
        <dbReference type="Google" id="ProtNLM"/>
    </source>
</evidence>
<gene>
    <name evidence="2" type="ORF">Pcinc_020693</name>
</gene>
<evidence type="ECO:0000313" key="3">
    <source>
        <dbReference type="Proteomes" id="UP001286313"/>
    </source>
</evidence>
<protein>
    <recommendedName>
        <fullName evidence="4">Wsv360-like protein</fullName>
    </recommendedName>
</protein>
<name>A0AAE1FM11_PETCI</name>
<feature type="region of interest" description="Disordered" evidence="1">
    <location>
        <begin position="1"/>
        <end position="24"/>
    </location>
</feature>
<evidence type="ECO:0000256" key="1">
    <source>
        <dbReference type="SAM" id="MobiDB-lite"/>
    </source>
</evidence>
<reference evidence="2" key="1">
    <citation type="submission" date="2023-10" db="EMBL/GenBank/DDBJ databases">
        <title>Genome assemblies of two species of porcelain crab, Petrolisthes cinctipes and Petrolisthes manimaculis (Anomura: Porcellanidae).</title>
        <authorList>
            <person name="Angst P."/>
        </authorList>
    </citation>
    <scope>NUCLEOTIDE SEQUENCE</scope>
    <source>
        <strain evidence="2">PB745_01</strain>
        <tissue evidence="2">Gill</tissue>
    </source>
</reference>
<dbReference type="EMBL" id="JAWQEG010002105">
    <property type="protein sequence ID" value="KAK3874398.1"/>
    <property type="molecule type" value="Genomic_DNA"/>
</dbReference>
<keyword evidence="3" id="KW-1185">Reference proteome</keyword>
<comment type="caution">
    <text evidence="2">The sequence shown here is derived from an EMBL/GenBank/DDBJ whole genome shotgun (WGS) entry which is preliminary data.</text>
</comment>
<dbReference type="Proteomes" id="UP001286313">
    <property type="component" value="Unassembled WGS sequence"/>
</dbReference>
<accession>A0AAE1FM11</accession>